<dbReference type="KEGG" id="vg:23681071"/>
<name>A0A0B4LA57_9CAUD</name>
<reference evidence="2" key="1">
    <citation type="submission" date="2015-06" db="EMBL/GenBank/DDBJ databases">
        <title>Genomic characterization of STP4-a, a novel T4 virulent phage infecting Salmonella.</title>
        <authorList>
            <person name="Li M."/>
            <person name="Wang J."/>
            <person name="Lin H."/>
            <person name="Han F."/>
        </authorList>
    </citation>
    <scope>NUCLEOTIDE SEQUENCE [LARGE SCALE GENOMIC DNA]</scope>
</reference>
<dbReference type="Pfam" id="PF10849">
    <property type="entry name" value="DUF2654"/>
    <property type="match status" value="1"/>
</dbReference>
<protein>
    <submittedName>
        <fullName evidence="2">Uncharacterized protein</fullName>
    </submittedName>
</protein>
<dbReference type="InterPro" id="IPR022558">
    <property type="entry name" value="DUF2654"/>
</dbReference>
<proteinExistence type="predicted"/>
<dbReference type="EMBL" id="KJ000058">
    <property type="protein sequence ID" value="AHJ86908.1"/>
    <property type="molecule type" value="Genomic_DNA"/>
</dbReference>
<evidence type="ECO:0000313" key="2">
    <source>
        <dbReference type="EMBL" id="AHJ86908.1"/>
    </source>
</evidence>
<feature type="coiled-coil region" evidence="1">
    <location>
        <begin position="19"/>
        <end position="62"/>
    </location>
</feature>
<dbReference type="Proteomes" id="UP000032000">
    <property type="component" value="Segment"/>
</dbReference>
<keyword evidence="1" id="KW-0175">Coiled coil</keyword>
<keyword evidence="3" id="KW-1185">Reference proteome</keyword>
<sequence>MSPEIIDNINKIDENPEEVEQIIARMEEATRQEANAKAAKIYKKHAKELKRLNDHAQRAVLENNFAAYKYAIEKSRDILRQPYTDELVKVQWETTRRQIWEIVNGNSKG</sequence>
<gene>
    <name evidence="2" type="ORF">STP4a_053</name>
</gene>
<evidence type="ECO:0000313" key="3">
    <source>
        <dbReference type="Proteomes" id="UP000032000"/>
    </source>
</evidence>
<organism evidence="2 3">
    <name type="scientific">Salmonella phage STP4-a</name>
    <dbReference type="NCBI Taxonomy" id="1445860"/>
    <lineage>
        <taxon>Viruses</taxon>
        <taxon>Duplodnaviria</taxon>
        <taxon>Heunggongvirae</taxon>
        <taxon>Uroviricota</taxon>
        <taxon>Caudoviricetes</taxon>
        <taxon>Pantevenvirales</taxon>
        <taxon>Straboviridae</taxon>
        <taxon>Tevenvirinae</taxon>
        <taxon>Gelderlandvirus</taxon>
        <taxon>Gelderlandvirus stp4a</taxon>
    </lineage>
</organism>
<dbReference type="RefSeq" id="YP_009126261.1">
    <property type="nucleotide sequence ID" value="NC_026607.2"/>
</dbReference>
<accession>A0A0B4LA57</accession>
<dbReference type="GeneID" id="23681071"/>
<evidence type="ECO:0000256" key="1">
    <source>
        <dbReference type="SAM" id="Coils"/>
    </source>
</evidence>